<dbReference type="Gene3D" id="3.30.950.30">
    <property type="entry name" value="Schlafen, AAA domain"/>
    <property type="match status" value="1"/>
</dbReference>
<dbReference type="Gene3D" id="3.30.565.60">
    <property type="match status" value="1"/>
</dbReference>
<dbReference type="PANTHER" id="PTHR30595">
    <property type="entry name" value="GLPR-RELATED TRANSCRIPTIONAL REPRESSOR"/>
    <property type="match status" value="1"/>
</dbReference>
<organism evidence="2 3">
    <name type="scientific">Flavobacterium hiemivividum</name>
    <dbReference type="NCBI Taxonomy" id="2541734"/>
    <lineage>
        <taxon>Bacteria</taxon>
        <taxon>Pseudomonadati</taxon>
        <taxon>Bacteroidota</taxon>
        <taxon>Flavobacteriia</taxon>
        <taxon>Flavobacteriales</taxon>
        <taxon>Flavobacteriaceae</taxon>
        <taxon>Flavobacterium</taxon>
    </lineage>
</organism>
<sequence length="561" mass="64147">MMTIAQLTHLKESEDKVEFKEAKNNFPFDGGSHKEQSDRRKCFLGYVVALSNEGGGMLVFGMTDKEPRNVVGSDFANGKIGNLEDEVYKRLNIRVHCQELFDENGNRILITHIPTRPPARLMKYEGVALMRTGDSLRNMSDDEMFKILSEQEPDFSAKICENFSIDKIDIDAINILKEKYAQKQKNKTFLQATPEQVLIDLGLMIDGRLTYAALILLGKSEVLKQLLPNAQVNIEYRNREDQIPFDKRYPIINPLFKAIDEIWEIIQLRNSDNKINQGAYIFDVPYFNEEVIREAVLNAIAHRDYTISSEVVIKQSPESLRVLNPGGFPKGVTLDNLIRINSTPRSRLLTEILEKTGLVERSGQGVDKIYRITLSEGKAEPDYTKSDLFQVELYLNGKMEDKAFPIFIRNFYERVQNEDLLGPHDVIGLFNIKENKSEKVDKEIIQKLEDLQLIKKSGGIASNRYVLNDEYYELKNSKAEVAGFRINDLSIIYTVLNENGIAKMGDFVKAFDKDLTRDQVRYLIEQLTGIVLNKSGEGRATEYSFIKEFKSVDDLINHLAK</sequence>
<dbReference type="Pfam" id="PF13749">
    <property type="entry name" value="HATPase_c_4"/>
    <property type="match status" value="1"/>
</dbReference>
<dbReference type="InterPro" id="IPR038475">
    <property type="entry name" value="RecG_C_sf"/>
</dbReference>
<evidence type="ECO:0000313" key="2">
    <source>
        <dbReference type="EMBL" id="TDE05334.1"/>
    </source>
</evidence>
<dbReference type="AlphaFoldDB" id="A0A4R5D2L9"/>
<accession>A0A4R5D2L9</accession>
<evidence type="ECO:0000313" key="3">
    <source>
        <dbReference type="Proteomes" id="UP000294597"/>
    </source>
</evidence>
<evidence type="ECO:0000259" key="1">
    <source>
        <dbReference type="Pfam" id="PF04326"/>
    </source>
</evidence>
<dbReference type="Proteomes" id="UP000294597">
    <property type="component" value="Unassembled WGS sequence"/>
</dbReference>
<protein>
    <recommendedName>
        <fullName evidence="1">Schlafen AlbA-2 domain-containing protein</fullName>
    </recommendedName>
</protein>
<dbReference type="PANTHER" id="PTHR30595:SF6">
    <property type="entry name" value="SCHLAFEN ALBA-2 DOMAIN-CONTAINING PROTEIN"/>
    <property type="match status" value="1"/>
</dbReference>
<dbReference type="InterPro" id="IPR038461">
    <property type="entry name" value="Schlafen_AlbA_2_dom_sf"/>
</dbReference>
<dbReference type="EMBL" id="SMFO01000002">
    <property type="protein sequence ID" value="TDE05334.1"/>
    <property type="molecule type" value="Genomic_DNA"/>
</dbReference>
<feature type="domain" description="Schlafen AlbA-2" evidence="1">
    <location>
        <begin position="16"/>
        <end position="139"/>
    </location>
</feature>
<name>A0A4R5D2L9_9FLAO</name>
<proteinExistence type="predicted"/>
<dbReference type="Pfam" id="PF04326">
    <property type="entry name" value="SLFN_AlbA_2"/>
    <property type="match status" value="1"/>
</dbReference>
<gene>
    <name evidence="2" type="ORF">E0F98_04265</name>
</gene>
<dbReference type="InterPro" id="IPR007421">
    <property type="entry name" value="Schlafen_AlbA_2_dom"/>
</dbReference>
<keyword evidence="3" id="KW-1185">Reference proteome</keyword>
<comment type="caution">
    <text evidence="2">The sequence shown here is derived from an EMBL/GenBank/DDBJ whole genome shotgun (WGS) entry which is preliminary data.</text>
</comment>
<reference evidence="2 3" key="1">
    <citation type="submission" date="2019-03" db="EMBL/GenBank/DDBJ databases">
        <title>Flavobacterium TSA-D2 sp. nov., isolated from arctic soil.</title>
        <authorList>
            <person name="Chaudhary D.K."/>
        </authorList>
    </citation>
    <scope>NUCLEOTIDE SEQUENCE [LARGE SCALE GENOMIC DNA]</scope>
    <source>
        <strain evidence="2 3">TSA-D2</strain>
    </source>
</reference>